<dbReference type="OrthoDB" id="4304at2"/>
<protein>
    <recommendedName>
        <fullName evidence="4">DUF1850 domain-containing protein</fullName>
    </recommendedName>
</protein>
<dbReference type="EMBL" id="CP045875">
    <property type="protein sequence ID" value="QGG46615.1"/>
    <property type="molecule type" value="Genomic_DNA"/>
</dbReference>
<dbReference type="Pfam" id="PF08905">
    <property type="entry name" value="DUF1850"/>
    <property type="match status" value="1"/>
</dbReference>
<evidence type="ECO:0000313" key="3">
    <source>
        <dbReference type="Proteomes" id="UP000366051"/>
    </source>
</evidence>
<keyword evidence="3" id="KW-1185">Reference proteome</keyword>
<dbReference type="KEGG" id="hcv:FTV88_0436"/>
<dbReference type="Proteomes" id="UP000366051">
    <property type="component" value="Chromosome"/>
</dbReference>
<keyword evidence="1" id="KW-0472">Membrane</keyword>
<sequence>MLKVIAMIMKKVLFRVLFLIPFLALLVAFFVAVMNSSEKLASTEPSFLEEGLFQVRLFRSGEVIFERFLPFDSLVTLHYIHSVTKRPVEEDYGVRVDGRICLLEMRFDDFGANLPVGPEVTATERTIFLVEDDHYKVIYPNRCFERVPLRIGQVIADHRLLFEDGQTLRLLDLAPGGSYVEFYFHPFPSY</sequence>
<evidence type="ECO:0008006" key="4">
    <source>
        <dbReference type="Google" id="ProtNLM"/>
    </source>
</evidence>
<evidence type="ECO:0000313" key="2">
    <source>
        <dbReference type="EMBL" id="QGG46615.1"/>
    </source>
</evidence>
<feature type="transmembrane region" description="Helical" evidence="1">
    <location>
        <begin position="12"/>
        <end position="34"/>
    </location>
</feature>
<proteinExistence type="predicted"/>
<evidence type="ECO:0000256" key="1">
    <source>
        <dbReference type="SAM" id="Phobius"/>
    </source>
</evidence>
<gene>
    <name evidence="2" type="ORF">FTV88_0436</name>
</gene>
<accession>A0A5Q2N246</accession>
<organism evidence="2 3">
    <name type="scientific">Heliorestis convoluta</name>
    <dbReference type="NCBI Taxonomy" id="356322"/>
    <lineage>
        <taxon>Bacteria</taxon>
        <taxon>Bacillati</taxon>
        <taxon>Bacillota</taxon>
        <taxon>Clostridia</taxon>
        <taxon>Eubacteriales</taxon>
        <taxon>Heliobacteriaceae</taxon>
        <taxon>Heliorestis</taxon>
    </lineage>
</organism>
<dbReference type="RefSeq" id="WP_153724152.1">
    <property type="nucleotide sequence ID" value="NZ_CP045875.1"/>
</dbReference>
<dbReference type="AlphaFoldDB" id="A0A5Q2N246"/>
<keyword evidence="1" id="KW-0812">Transmembrane</keyword>
<name>A0A5Q2N246_9FIRM</name>
<dbReference type="InterPro" id="IPR015001">
    <property type="entry name" value="DUF1850"/>
</dbReference>
<keyword evidence="1" id="KW-1133">Transmembrane helix</keyword>
<reference evidence="3" key="1">
    <citation type="submission" date="2019-11" db="EMBL/GenBank/DDBJ databases">
        <title>Genome sequence of Heliorestis convoluta strain HH, an alkaliphilic and minimalistic phototrophic bacterium from a soda lake in Egypt.</title>
        <authorList>
            <person name="Dewey E.D."/>
            <person name="Stokes L.M."/>
            <person name="Burchell B.M."/>
            <person name="Shaffer K.N."/>
            <person name="Huntington A.M."/>
            <person name="Baker J.M."/>
            <person name="Nadendla S."/>
            <person name="Giglio M.G."/>
            <person name="Touchman J.W."/>
            <person name="Blankenship R.E."/>
            <person name="Madigan M.T."/>
            <person name="Sattley W.M."/>
        </authorList>
    </citation>
    <scope>NUCLEOTIDE SEQUENCE [LARGE SCALE GENOMIC DNA]</scope>
    <source>
        <strain evidence="3">HH</strain>
    </source>
</reference>